<dbReference type="Pfam" id="PF07503">
    <property type="entry name" value="zf-HYPF"/>
    <property type="match status" value="2"/>
</dbReference>
<keyword evidence="4" id="KW-0479">Metal-binding</keyword>
<keyword evidence="6" id="KW-0862">Zinc</keyword>
<feature type="domain" description="Acylphosphatase-like" evidence="10">
    <location>
        <begin position="13"/>
        <end position="99"/>
    </location>
</feature>
<dbReference type="OrthoDB" id="9808093at2"/>
<name>A0A2L0F5H6_SORCE</name>
<dbReference type="Pfam" id="PF01300">
    <property type="entry name" value="Sua5_yciO_yrdC"/>
    <property type="match status" value="1"/>
</dbReference>
<dbReference type="SUPFAM" id="SSF54975">
    <property type="entry name" value="Acylphosphatase/BLUF domain-like"/>
    <property type="match status" value="1"/>
</dbReference>
<dbReference type="InterPro" id="IPR017968">
    <property type="entry name" value="Acylphosphatase_CS"/>
</dbReference>
<dbReference type="UniPathway" id="UPA00335"/>
<keyword evidence="9" id="KW-0378">Hydrolase</keyword>
<sequence length="785" mass="84203">MVHRLLPRGRRERRVIAIRGRVQGVGFRPFVYRLATRLGLAGSVGNRPGSVIIDVEGTIAALDAFIDEMTRAAPPLARIEALEVTQRPPRGEGSFRIEPSEDAHAAGGLPVAADVATCDDCLRELADPEDRRYQYPFIACASCGPRLTILERTPFDRERTTMARFTMCPACRAEYEAPHDRRFHAQITSCPACGPRLSLRDAEGRLTAADAIPAAAAALRAGRLVAVKGLGGYHVACDAGHHEAVVELRRRKHRDAQPLALMVRDLDAAAALAELTPEERALLRSPRRPIVLARAREGAGISPAVAPGVRALGLMLPYTPLHVMLLDATGGPLVMTSGNRSSEPIARDDAEALARLGGVADLFLGHDRPIRTRCDDSVARVVAGVPVVTRRSRGFAPEPLPLPVPCVEPTLALGGQLKVTLALGCGGEAFLSPHVGDLDDVATYHAYRDAIAQIEALLGVSPTVLVRDAHPDYVSTRLAQERARDEGIEVVVVQHHHAHMASCMAEHGLDEPVLGVTFDGTGFGLDGTVWGGEFLAGDLRSFRRAAHLRPVPMPGSDRAVREPWRMALSHLHDAGAADAAERLVGGVPGSSLRLVRQMLDRRVQAPLTSSMGRLFDAIAALCGVRHATTYEGQAAVELEALADGLAPRGYPFRLEDGDPVVIDTRPLIRAIVHDVAGGVDPAAVARRFHTTVVDLIEAACVRLRERTGVDAVVLSGGVFGNVLVSESAVLRLTAARFRVYCNRFVPCNDGGLSLGQLAVAAARRQAEQQRKITMCLNAPGRVVEE</sequence>
<dbReference type="GO" id="GO:0003725">
    <property type="term" value="F:double-stranded RNA binding"/>
    <property type="evidence" value="ECO:0007669"/>
    <property type="project" value="InterPro"/>
</dbReference>
<keyword evidence="3" id="KW-0436">Ligase</keyword>
<dbReference type="GO" id="GO:0008270">
    <property type="term" value="F:zinc ion binding"/>
    <property type="evidence" value="ECO:0007669"/>
    <property type="project" value="UniProtKB-KW"/>
</dbReference>
<dbReference type="InterPro" id="IPR055128">
    <property type="entry name" value="HypF_C_2"/>
</dbReference>
<evidence type="ECO:0000256" key="8">
    <source>
        <dbReference type="PIRNR" id="PIRNR006256"/>
    </source>
</evidence>
<dbReference type="InterPro" id="IPR011125">
    <property type="entry name" value="Znf_HypF"/>
</dbReference>
<dbReference type="Gene3D" id="3.90.870.50">
    <property type="match status" value="1"/>
</dbReference>
<proteinExistence type="inferred from homology"/>
<dbReference type="GO" id="GO:0003998">
    <property type="term" value="F:acylphosphatase activity"/>
    <property type="evidence" value="ECO:0007669"/>
    <property type="project" value="UniProtKB-EC"/>
</dbReference>
<dbReference type="AlphaFoldDB" id="A0A2L0F5H6"/>
<dbReference type="GO" id="GO:0016743">
    <property type="term" value="F:carboxyl- or carbamoyltransferase activity"/>
    <property type="evidence" value="ECO:0007669"/>
    <property type="project" value="UniProtKB-UniRule"/>
</dbReference>
<evidence type="ECO:0000313" key="12">
    <source>
        <dbReference type="EMBL" id="AUX46834.1"/>
    </source>
</evidence>
<dbReference type="InterPro" id="IPR017945">
    <property type="entry name" value="DHBP_synth_RibB-like_a/b_dom"/>
</dbReference>
<dbReference type="EMBL" id="CP012673">
    <property type="protein sequence ID" value="AUX46834.1"/>
    <property type="molecule type" value="Genomic_DNA"/>
</dbReference>
<protein>
    <recommendedName>
        <fullName evidence="8">Carbamoyltransferase</fullName>
        <ecNumber evidence="8">6.2.-.-</ecNumber>
    </recommendedName>
</protein>
<dbReference type="PANTHER" id="PTHR42959:SF1">
    <property type="entry name" value="CARBAMOYLTRANSFERASE HYPF"/>
    <property type="match status" value="1"/>
</dbReference>
<evidence type="ECO:0000256" key="5">
    <source>
        <dbReference type="ARBA" id="ARBA00022771"/>
    </source>
</evidence>
<comment type="catalytic activity">
    <reaction evidence="9">
        <text>an acyl phosphate + H2O = a carboxylate + phosphate + H(+)</text>
        <dbReference type="Rhea" id="RHEA:14965"/>
        <dbReference type="ChEBI" id="CHEBI:15377"/>
        <dbReference type="ChEBI" id="CHEBI:15378"/>
        <dbReference type="ChEBI" id="CHEBI:29067"/>
        <dbReference type="ChEBI" id="CHEBI:43474"/>
        <dbReference type="ChEBI" id="CHEBI:59918"/>
        <dbReference type="EC" id="3.6.1.7"/>
    </reaction>
</comment>
<dbReference type="PROSITE" id="PS51160">
    <property type="entry name" value="ACYLPHOSPHATASE_3"/>
    <property type="match status" value="1"/>
</dbReference>
<evidence type="ECO:0000259" key="11">
    <source>
        <dbReference type="PROSITE" id="PS51163"/>
    </source>
</evidence>
<keyword evidence="5" id="KW-0863">Zinc-finger</keyword>
<comment type="similarity">
    <text evidence="2 8">Belongs to the carbamoyltransferase HypF family.</text>
</comment>
<dbReference type="InterPro" id="IPR006070">
    <property type="entry name" value="Sua5-like_dom"/>
</dbReference>
<dbReference type="Pfam" id="PF17788">
    <property type="entry name" value="HypF_C"/>
    <property type="match status" value="1"/>
</dbReference>
<dbReference type="Proteomes" id="UP000238348">
    <property type="component" value="Chromosome"/>
</dbReference>
<dbReference type="InterPro" id="IPR043129">
    <property type="entry name" value="ATPase_NBD"/>
</dbReference>
<feature type="active site" evidence="9">
    <location>
        <position position="28"/>
    </location>
</feature>
<comment type="pathway">
    <text evidence="1">Protein modification; [NiFe] hydrogenase maturation.</text>
</comment>
<dbReference type="GO" id="GO:0051604">
    <property type="term" value="P:protein maturation"/>
    <property type="evidence" value="ECO:0007669"/>
    <property type="project" value="TreeGrafter"/>
</dbReference>
<dbReference type="Gene3D" id="3.30.420.40">
    <property type="match status" value="1"/>
</dbReference>
<evidence type="ECO:0000256" key="4">
    <source>
        <dbReference type="ARBA" id="ARBA00022723"/>
    </source>
</evidence>
<dbReference type="PROSITE" id="PS51163">
    <property type="entry name" value="YRDC"/>
    <property type="match status" value="1"/>
</dbReference>
<feature type="active site" evidence="9">
    <location>
        <position position="46"/>
    </location>
</feature>
<evidence type="ECO:0000256" key="1">
    <source>
        <dbReference type="ARBA" id="ARBA00004711"/>
    </source>
</evidence>
<dbReference type="PROSITE" id="PS00150">
    <property type="entry name" value="ACYLPHOSPHATASE_1"/>
    <property type="match status" value="1"/>
</dbReference>
<dbReference type="InterPro" id="IPR001792">
    <property type="entry name" value="Acylphosphatase-like_dom"/>
</dbReference>
<dbReference type="GO" id="GO:0016874">
    <property type="term" value="F:ligase activity"/>
    <property type="evidence" value="ECO:0007669"/>
    <property type="project" value="UniProtKB-UniRule"/>
</dbReference>
<accession>A0A2L0F5H6</accession>
<dbReference type="Gene3D" id="3.30.110.120">
    <property type="match status" value="1"/>
</dbReference>
<feature type="domain" description="YrdC-like" evidence="11">
    <location>
        <begin position="209"/>
        <end position="394"/>
    </location>
</feature>
<dbReference type="Gene3D" id="3.30.420.360">
    <property type="match status" value="1"/>
</dbReference>
<evidence type="ECO:0000259" key="10">
    <source>
        <dbReference type="PROSITE" id="PS51160"/>
    </source>
</evidence>
<reference evidence="12 13" key="1">
    <citation type="submission" date="2015-09" db="EMBL/GenBank/DDBJ databases">
        <title>Sorangium comparison.</title>
        <authorList>
            <person name="Zaburannyi N."/>
            <person name="Bunk B."/>
            <person name="Overmann J."/>
            <person name="Mueller R."/>
        </authorList>
    </citation>
    <scope>NUCLEOTIDE SEQUENCE [LARGE SCALE GENOMIC DNA]</scope>
    <source>
        <strain evidence="12 13">So ce26</strain>
    </source>
</reference>
<dbReference type="PANTHER" id="PTHR42959">
    <property type="entry name" value="CARBAMOYLTRANSFERASE"/>
    <property type="match status" value="1"/>
</dbReference>
<dbReference type="FunFam" id="3.30.420.40:FF:000124">
    <property type="entry name" value="Carbamoyltransferase HypF"/>
    <property type="match status" value="1"/>
</dbReference>
<dbReference type="InterPro" id="IPR004421">
    <property type="entry name" value="Carbamoyltransferase_HypF"/>
</dbReference>
<comment type="catalytic activity">
    <reaction evidence="7">
        <text>C-terminal L-cysteinyl-[HypE protein] + carbamoyl phosphate + ATP + H2O = C-terminal S-carboxamide-L-cysteinyl-[HypE protein] + AMP + phosphate + diphosphate + H(+)</text>
        <dbReference type="Rhea" id="RHEA:55636"/>
        <dbReference type="Rhea" id="RHEA-COMP:14247"/>
        <dbReference type="Rhea" id="RHEA-COMP:14392"/>
        <dbReference type="ChEBI" id="CHEBI:15377"/>
        <dbReference type="ChEBI" id="CHEBI:15378"/>
        <dbReference type="ChEBI" id="CHEBI:30616"/>
        <dbReference type="ChEBI" id="CHEBI:33019"/>
        <dbReference type="ChEBI" id="CHEBI:43474"/>
        <dbReference type="ChEBI" id="CHEBI:58228"/>
        <dbReference type="ChEBI" id="CHEBI:76913"/>
        <dbReference type="ChEBI" id="CHEBI:139126"/>
        <dbReference type="ChEBI" id="CHEBI:456215"/>
    </reaction>
</comment>
<evidence type="ECO:0000313" key="13">
    <source>
        <dbReference type="Proteomes" id="UP000238348"/>
    </source>
</evidence>
<evidence type="ECO:0000256" key="7">
    <source>
        <dbReference type="ARBA" id="ARBA00048220"/>
    </source>
</evidence>
<dbReference type="Pfam" id="PF00708">
    <property type="entry name" value="Acylphosphatase"/>
    <property type="match status" value="1"/>
</dbReference>
<evidence type="ECO:0000256" key="6">
    <source>
        <dbReference type="ARBA" id="ARBA00022833"/>
    </source>
</evidence>
<evidence type="ECO:0000256" key="9">
    <source>
        <dbReference type="PROSITE-ProRule" id="PRU00520"/>
    </source>
</evidence>
<organism evidence="12 13">
    <name type="scientific">Sorangium cellulosum</name>
    <name type="common">Polyangium cellulosum</name>
    <dbReference type="NCBI Taxonomy" id="56"/>
    <lineage>
        <taxon>Bacteria</taxon>
        <taxon>Pseudomonadati</taxon>
        <taxon>Myxococcota</taxon>
        <taxon>Polyangia</taxon>
        <taxon>Polyangiales</taxon>
        <taxon>Polyangiaceae</taxon>
        <taxon>Sorangium</taxon>
    </lineage>
</organism>
<dbReference type="SUPFAM" id="SSF53067">
    <property type="entry name" value="Actin-like ATPase domain"/>
    <property type="match status" value="1"/>
</dbReference>
<evidence type="ECO:0000256" key="2">
    <source>
        <dbReference type="ARBA" id="ARBA00008097"/>
    </source>
</evidence>
<dbReference type="InterPro" id="IPR051060">
    <property type="entry name" value="Carbamoyltrans_HypF-like"/>
</dbReference>
<dbReference type="Pfam" id="PF22521">
    <property type="entry name" value="HypF_C_2"/>
    <property type="match status" value="1"/>
</dbReference>
<dbReference type="NCBIfam" id="TIGR00143">
    <property type="entry name" value="hypF"/>
    <property type="match status" value="1"/>
</dbReference>
<evidence type="ECO:0000256" key="3">
    <source>
        <dbReference type="ARBA" id="ARBA00022598"/>
    </source>
</evidence>
<dbReference type="SUPFAM" id="SSF55821">
    <property type="entry name" value="YrdC/RibB"/>
    <property type="match status" value="1"/>
</dbReference>
<dbReference type="InterPro" id="IPR041440">
    <property type="entry name" value="HypF_C"/>
</dbReference>
<dbReference type="PIRSF" id="PIRSF006256">
    <property type="entry name" value="CMPcnvr_hdrg_mat"/>
    <property type="match status" value="1"/>
</dbReference>
<dbReference type="InterPro" id="IPR036046">
    <property type="entry name" value="Acylphosphatase-like_dom_sf"/>
</dbReference>
<gene>
    <name evidence="12" type="primary">hypF</name>
    <name evidence="12" type="ORF">SOCE26_083430</name>
</gene>
<dbReference type="EC" id="6.2.-.-" evidence="8"/>